<reference evidence="7" key="1">
    <citation type="submission" date="2021-01" db="EMBL/GenBank/DDBJ databases">
        <title>Whole genome shotgun sequence of Demequina activiva NBRC 110675.</title>
        <authorList>
            <person name="Komaki H."/>
            <person name="Tamura T."/>
        </authorList>
    </citation>
    <scope>NUCLEOTIDE SEQUENCE</scope>
    <source>
        <strain evidence="7">NBRC 110675</strain>
    </source>
</reference>
<dbReference type="GO" id="GO:0030288">
    <property type="term" value="C:outer membrane-bounded periplasmic space"/>
    <property type="evidence" value="ECO:0007669"/>
    <property type="project" value="TreeGrafter"/>
</dbReference>
<evidence type="ECO:0000256" key="2">
    <source>
        <dbReference type="ARBA" id="ARBA00008814"/>
    </source>
</evidence>
<keyword evidence="8" id="KW-1185">Reference proteome</keyword>
<dbReference type="SUPFAM" id="SSF53807">
    <property type="entry name" value="Helical backbone' metal receptor"/>
    <property type="match status" value="1"/>
</dbReference>
<dbReference type="InterPro" id="IPR002491">
    <property type="entry name" value="ABC_transptr_periplasmic_BD"/>
</dbReference>
<dbReference type="Pfam" id="PF01497">
    <property type="entry name" value="Peripla_BP_2"/>
    <property type="match status" value="1"/>
</dbReference>
<gene>
    <name evidence="7" type="ORF">Dac01nite_06280</name>
</gene>
<dbReference type="PANTHER" id="PTHR30532">
    <property type="entry name" value="IRON III DICITRATE-BINDING PERIPLASMIC PROTEIN"/>
    <property type="match status" value="1"/>
</dbReference>
<comment type="similarity">
    <text evidence="2">Belongs to the bacterial solute-binding protein 8 family.</text>
</comment>
<evidence type="ECO:0000256" key="4">
    <source>
        <dbReference type="ARBA" id="ARBA00022729"/>
    </source>
</evidence>
<feature type="signal peptide" evidence="5">
    <location>
        <begin position="1"/>
        <end position="24"/>
    </location>
</feature>
<dbReference type="EMBL" id="BONR01000001">
    <property type="protein sequence ID" value="GIG53876.1"/>
    <property type="molecule type" value="Genomic_DNA"/>
</dbReference>
<comment type="caution">
    <text evidence="7">The sequence shown here is derived from an EMBL/GenBank/DDBJ whole genome shotgun (WGS) entry which is preliminary data.</text>
</comment>
<dbReference type="PROSITE" id="PS50983">
    <property type="entry name" value="FE_B12_PBP"/>
    <property type="match status" value="1"/>
</dbReference>
<evidence type="ECO:0000313" key="7">
    <source>
        <dbReference type="EMBL" id="GIG53876.1"/>
    </source>
</evidence>
<evidence type="ECO:0000313" key="8">
    <source>
        <dbReference type="Proteomes" id="UP000652354"/>
    </source>
</evidence>
<name>A0A919UJ00_9MICO</name>
<dbReference type="Gene3D" id="3.40.50.1980">
    <property type="entry name" value="Nitrogenase molybdenum iron protein domain"/>
    <property type="match status" value="2"/>
</dbReference>
<proteinExistence type="inferred from homology"/>
<evidence type="ECO:0000259" key="6">
    <source>
        <dbReference type="PROSITE" id="PS50983"/>
    </source>
</evidence>
<evidence type="ECO:0000256" key="1">
    <source>
        <dbReference type="ARBA" id="ARBA00004196"/>
    </source>
</evidence>
<dbReference type="AlphaFoldDB" id="A0A919UJ00"/>
<evidence type="ECO:0000256" key="5">
    <source>
        <dbReference type="SAM" id="SignalP"/>
    </source>
</evidence>
<protein>
    <submittedName>
        <fullName evidence="7">ABC transporter substrate-binding protein</fullName>
    </submittedName>
</protein>
<sequence>MPVATSVRMPAMLAAAALALAACATDSDPDDSADPAGQDVDAAVEETTEPAEETPTEVTITTAQGEATVPFRPQRVIVVEHGILDTIDYLGAGESVVGIPHHAVPSYLADYTTSTENTGTLFEPDYEAINAAEPDLIIVGGRSAATLPAMEAIAPTIDLSFGWGSEAFMTTFETNTTALGQIFGAEDEAAAALAEVTAGAQAVAADAADEGPGLVLMTSAGEVSAYGPSEEGRFDFVYNLLGVEPAIDQVAIDDHGDAISFEFIAEVDPSLLIVLDRDAAIGEEGEAAQAVLDNELVNSTTAVANDNVLYVDTEKWYLSFGGLTSVNTILDEVGSLVS</sequence>
<dbReference type="GO" id="GO:1901678">
    <property type="term" value="P:iron coordination entity transport"/>
    <property type="evidence" value="ECO:0007669"/>
    <property type="project" value="UniProtKB-ARBA"/>
</dbReference>
<feature type="chain" id="PRO_5037265844" evidence="5">
    <location>
        <begin position="25"/>
        <end position="338"/>
    </location>
</feature>
<keyword evidence="3" id="KW-0813">Transport</keyword>
<dbReference type="PANTHER" id="PTHR30532:SF28">
    <property type="entry name" value="PETROBACTIN-BINDING PROTEIN YCLQ"/>
    <property type="match status" value="1"/>
</dbReference>
<organism evidence="7 8">
    <name type="scientific">Demequina activiva</name>
    <dbReference type="NCBI Taxonomy" id="1582364"/>
    <lineage>
        <taxon>Bacteria</taxon>
        <taxon>Bacillati</taxon>
        <taxon>Actinomycetota</taxon>
        <taxon>Actinomycetes</taxon>
        <taxon>Micrococcales</taxon>
        <taxon>Demequinaceae</taxon>
        <taxon>Demequina</taxon>
    </lineage>
</organism>
<accession>A0A919UJ00</accession>
<comment type="subcellular location">
    <subcellularLocation>
        <location evidence="1">Cell envelope</location>
    </subcellularLocation>
</comment>
<evidence type="ECO:0000256" key="3">
    <source>
        <dbReference type="ARBA" id="ARBA00022448"/>
    </source>
</evidence>
<feature type="domain" description="Fe/B12 periplasmic-binding" evidence="6">
    <location>
        <begin position="75"/>
        <end position="338"/>
    </location>
</feature>
<dbReference type="Proteomes" id="UP000652354">
    <property type="component" value="Unassembled WGS sequence"/>
</dbReference>
<dbReference type="RefSeq" id="WP_203653298.1">
    <property type="nucleotide sequence ID" value="NZ_BONR01000001.1"/>
</dbReference>
<keyword evidence="4 5" id="KW-0732">Signal</keyword>
<dbReference type="InterPro" id="IPR051313">
    <property type="entry name" value="Bact_iron-sidero_bind"/>
</dbReference>